<sequence length="148" mass="16062">MGCVSPETHPEPTLESNSKVIEVPSPLVLRQETKALIISDKVMMELTTSILEGLQGIPPNLEGEDPEDDSSRNRVSKGTLKFSLITILGPKKAKQGNPDSSSPSSLAIPSPYALRGFFIEAFDPTKRLTFTSDSGCELLSQADMLTNW</sequence>
<accession>A0AAN9SUS5</accession>
<evidence type="ECO:0000313" key="3">
    <source>
        <dbReference type="Proteomes" id="UP001386955"/>
    </source>
</evidence>
<dbReference type="AlphaFoldDB" id="A0AAN9SUS5"/>
<dbReference type="Proteomes" id="UP001386955">
    <property type="component" value="Unassembled WGS sequence"/>
</dbReference>
<proteinExistence type="predicted"/>
<reference evidence="2 3" key="1">
    <citation type="submission" date="2024-01" db="EMBL/GenBank/DDBJ databases">
        <title>The genomes of 5 underutilized Papilionoideae crops provide insights into root nodulation and disease resistanc.</title>
        <authorList>
            <person name="Jiang F."/>
        </authorList>
    </citation>
    <scope>NUCLEOTIDE SEQUENCE [LARGE SCALE GENOMIC DNA]</scope>
    <source>
        <strain evidence="2">DUOXIRENSHENG_FW03</strain>
        <tissue evidence="2">Leaves</tissue>
    </source>
</reference>
<protein>
    <submittedName>
        <fullName evidence="2">Uncharacterized protein</fullName>
    </submittedName>
</protein>
<name>A0AAN9SUS5_PSOTE</name>
<feature type="region of interest" description="Disordered" evidence="1">
    <location>
        <begin position="54"/>
        <end position="77"/>
    </location>
</feature>
<comment type="caution">
    <text evidence="2">The sequence shown here is derived from an EMBL/GenBank/DDBJ whole genome shotgun (WGS) entry which is preliminary data.</text>
</comment>
<gene>
    <name evidence="2" type="ORF">VNO78_07529</name>
</gene>
<keyword evidence="3" id="KW-1185">Reference proteome</keyword>
<evidence type="ECO:0000313" key="2">
    <source>
        <dbReference type="EMBL" id="KAK7405917.1"/>
    </source>
</evidence>
<evidence type="ECO:0000256" key="1">
    <source>
        <dbReference type="SAM" id="MobiDB-lite"/>
    </source>
</evidence>
<dbReference type="EMBL" id="JAYMYS010000002">
    <property type="protein sequence ID" value="KAK7405917.1"/>
    <property type="molecule type" value="Genomic_DNA"/>
</dbReference>
<organism evidence="2 3">
    <name type="scientific">Psophocarpus tetragonolobus</name>
    <name type="common">Winged bean</name>
    <name type="synonym">Dolichos tetragonolobus</name>
    <dbReference type="NCBI Taxonomy" id="3891"/>
    <lineage>
        <taxon>Eukaryota</taxon>
        <taxon>Viridiplantae</taxon>
        <taxon>Streptophyta</taxon>
        <taxon>Embryophyta</taxon>
        <taxon>Tracheophyta</taxon>
        <taxon>Spermatophyta</taxon>
        <taxon>Magnoliopsida</taxon>
        <taxon>eudicotyledons</taxon>
        <taxon>Gunneridae</taxon>
        <taxon>Pentapetalae</taxon>
        <taxon>rosids</taxon>
        <taxon>fabids</taxon>
        <taxon>Fabales</taxon>
        <taxon>Fabaceae</taxon>
        <taxon>Papilionoideae</taxon>
        <taxon>50 kb inversion clade</taxon>
        <taxon>NPAAA clade</taxon>
        <taxon>indigoferoid/millettioid clade</taxon>
        <taxon>Phaseoleae</taxon>
        <taxon>Psophocarpus</taxon>
    </lineage>
</organism>